<evidence type="ECO:0000313" key="3">
    <source>
        <dbReference type="Proteomes" id="UP001054821"/>
    </source>
</evidence>
<dbReference type="Pfam" id="PF10551">
    <property type="entry name" value="MULE"/>
    <property type="match status" value="1"/>
</dbReference>
<organism evidence="2 3">
    <name type="scientific">Prunus dulcis</name>
    <name type="common">Almond</name>
    <name type="synonym">Amygdalus dulcis</name>
    <dbReference type="NCBI Taxonomy" id="3755"/>
    <lineage>
        <taxon>Eukaryota</taxon>
        <taxon>Viridiplantae</taxon>
        <taxon>Streptophyta</taxon>
        <taxon>Embryophyta</taxon>
        <taxon>Tracheophyta</taxon>
        <taxon>Spermatophyta</taxon>
        <taxon>Magnoliopsida</taxon>
        <taxon>eudicotyledons</taxon>
        <taxon>Gunneridae</taxon>
        <taxon>Pentapetalae</taxon>
        <taxon>rosids</taxon>
        <taxon>fabids</taxon>
        <taxon>Rosales</taxon>
        <taxon>Rosaceae</taxon>
        <taxon>Amygdaloideae</taxon>
        <taxon>Amygdaleae</taxon>
        <taxon>Prunus</taxon>
    </lineage>
</organism>
<dbReference type="PANTHER" id="PTHR31973:SF199">
    <property type="entry name" value="SWIM-TYPE DOMAIN-CONTAINING PROTEIN"/>
    <property type="match status" value="1"/>
</dbReference>
<gene>
    <name evidence="2" type="ORF">L3X38_021265</name>
</gene>
<feature type="domain" description="MULE transposase" evidence="1">
    <location>
        <begin position="129"/>
        <end position="180"/>
    </location>
</feature>
<dbReference type="AlphaFoldDB" id="A0AAD4VTQ4"/>
<dbReference type="PANTHER" id="PTHR31973">
    <property type="entry name" value="POLYPROTEIN, PUTATIVE-RELATED"/>
    <property type="match status" value="1"/>
</dbReference>
<evidence type="ECO:0000313" key="2">
    <source>
        <dbReference type="EMBL" id="KAI5331139.1"/>
    </source>
</evidence>
<dbReference type="EMBL" id="JAJFAZ020000004">
    <property type="protein sequence ID" value="KAI5331139.1"/>
    <property type="molecule type" value="Genomic_DNA"/>
</dbReference>
<dbReference type="Proteomes" id="UP001054821">
    <property type="component" value="Chromosome 4"/>
</dbReference>
<reference evidence="2 3" key="1">
    <citation type="journal article" date="2022" name="G3 (Bethesda)">
        <title>Whole-genome sequence and methylome profiling of the almond [Prunus dulcis (Mill.) D.A. Webb] cultivar 'Nonpareil'.</title>
        <authorList>
            <person name="D'Amico-Willman K.M."/>
            <person name="Ouma W.Z."/>
            <person name="Meulia T."/>
            <person name="Sideli G.M."/>
            <person name="Gradziel T.M."/>
            <person name="Fresnedo-Ramirez J."/>
        </authorList>
    </citation>
    <scope>NUCLEOTIDE SEQUENCE [LARGE SCALE GENOMIC DNA]</scope>
    <source>
        <strain evidence="2">Clone GOH B32 T37-40</strain>
    </source>
</reference>
<name>A0AAD4VTQ4_PRUDU</name>
<protein>
    <recommendedName>
        <fullName evidence="1">MULE transposase domain-containing protein</fullName>
    </recommendedName>
</protein>
<evidence type="ECO:0000259" key="1">
    <source>
        <dbReference type="Pfam" id="PF10551"/>
    </source>
</evidence>
<comment type="caution">
    <text evidence="2">The sequence shown here is derived from an EMBL/GenBank/DDBJ whole genome shotgun (WGS) entry which is preliminary data.</text>
</comment>
<proteinExistence type="predicted"/>
<sequence length="191" mass="22203">MNLEHERSMDQKIFWLNAAFLAERYAYELRADPDWSIKGFTSAVKRDFGMEPSEQQIYRARQKATKLNKEDFVDQFHKLHDYCEELKKGNPGSTILLKTEMDGKNKRFHRLYICLEACKRGFKEGWRPVIGMDGAFIKGPHPGQLLAAVGIDGKNRMFPIAYAVVEIENKDMWEWFIQNLIVDLGIENGQI</sequence>
<accession>A0AAD4VTQ4</accession>
<keyword evidence="3" id="KW-1185">Reference proteome</keyword>
<dbReference type="InterPro" id="IPR018289">
    <property type="entry name" value="MULE_transposase_dom"/>
</dbReference>